<evidence type="ECO:0000313" key="1">
    <source>
        <dbReference type="EMBL" id="JAE06948.1"/>
    </source>
</evidence>
<dbReference type="AlphaFoldDB" id="A0A0A9FFB1"/>
<dbReference type="EMBL" id="GBRH01190948">
    <property type="protein sequence ID" value="JAE06948.1"/>
    <property type="molecule type" value="Transcribed_RNA"/>
</dbReference>
<reference evidence="1" key="1">
    <citation type="submission" date="2014-09" db="EMBL/GenBank/DDBJ databases">
        <authorList>
            <person name="Magalhaes I.L.F."/>
            <person name="Oliveira U."/>
            <person name="Santos F.R."/>
            <person name="Vidigal T.H.D.A."/>
            <person name="Brescovit A.D."/>
            <person name="Santos A.J."/>
        </authorList>
    </citation>
    <scope>NUCLEOTIDE SEQUENCE</scope>
    <source>
        <tissue evidence="1">Shoot tissue taken approximately 20 cm above the soil surface</tissue>
    </source>
</reference>
<proteinExistence type="predicted"/>
<reference evidence="1" key="2">
    <citation type="journal article" date="2015" name="Data Brief">
        <title>Shoot transcriptome of the giant reed, Arundo donax.</title>
        <authorList>
            <person name="Barrero R.A."/>
            <person name="Guerrero F.D."/>
            <person name="Moolhuijzen P."/>
            <person name="Goolsby J.A."/>
            <person name="Tidwell J."/>
            <person name="Bellgard S.E."/>
            <person name="Bellgard M.I."/>
        </authorList>
    </citation>
    <scope>NUCLEOTIDE SEQUENCE</scope>
    <source>
        <tissue evidence="1">Shoot tissue taken approximately 20 cm above the soil surface</tissue>
    </source>
</reference>
<organism evidence="1">
    <name type="scientific">Arundo donax</name>
    <name type="common">Giant reed</name>
    <name type="synonym">Donax arundinaceus</name>
    <dbReference type="NCBI Taxonomy" id="35708"/>
    <lineage>
        <taxon>Eukaryota</taxon>
        <taxon>Viridiplantae</taxon>
        <taxon>Streptophyta</taxon>
        <taxon>Embryophyta</taxon>
        <taxon>Tracheophyta</taxon>
        <taxon>Spermatophyta</taxon>
        <taxon>Magnoliopsida</taxon>
        <taxon>Liliopsida</taxon>
        <taxon>Poales</taxon>
        <taxon>Poaceae</taxon>
        <taxon>PACMAD clade</taxon>
        <taxon>Arundinoideae</taxon>
        <taxon>Arundineae</taxon>
        <taxon>Arundo</taxon>
    </lineage>
</organism>
<name>A0A0A9FFB1_ARUDO</name>
<accession>A0A0A9FFB1</accession>
<protein>
    <submittedName>
        <fullName evidence="1">Uncharacterized protein</fullName>
    </submittedName>
</protein>
<sequence length="35" mass="4169">MHNAETREIIAQKLIDIRSIIHDTLFVVLYKLNLF</sequence>